<dbReference type="EMBL" id="JAHRIP010011780">
    <property type="protein sequence ID" value="MEQ2284746.1"/>
    <property type="molecule type" value="Genomic_DNA"/>
</dbReference>
<proteinExistence type="predicted"/>
<reference evidence="1 2" key="1">
    <citation type="submission" date="2021-06" db="EMBL/GenBank/DDBJ databases">
        <authorList>
            <person name="Palmer J.M."/>
        </authorList>
    </citation>
    <scope>NUCLEOTIDE SEQUENCE [LARGE SCALE GENOMIC DNA]</scope>
    <source>
        <strain evidence="1 2">AS_MEX2019</strain>
        <tissue evidence="1">Muscle</tissue>
    </source>
</reference>
<gene>
    <name evidence="1" type="ORF">AMECASPLE_024712</name>
</gene>
<sequence length="146" mass="16637">MAPRKRGGGGSRGGLSFVFCCFNSNDHPEITYKLREDFALQSMEPALPMPGYDELDNMFSELVVRYCFCAFLLLFSCCTQHEALLRRSLYLVLSAKLNAFIYLRLKTFNALKKPHFFCAEESTNLAWFKQDSIVEKVTLVSNGIAR</sequence>
<comment type="caution">
    <text evidence="1">The sequence shown here is derived from an EMBL/GenBank/DDBJ whole genome shotgun (WGS) entry which is preliminary data.</text>
</comment>
<name>A0ABV0XTP2_9TELE</name>
<accession>A0ABV0XTP2</accession>
<protein>
    <submittedName>
        <fullName evidence="1">Uncharacterized protein</fullName>
    </submittedName>
</protein>
<evidence type="ECO:0000313" key="2">
    <source>
        <dbReference type="Proteomes" id="UP001469553"/>
    </source>
</evidence>
<keyword evidence="2" id="KW-1185">Reference proteome</keyword>
<organism evidence="1 2">
    <name type="scientific">Ameca splendens</name>
    <dbReference type="NCBI Taxonomy" id="208324"/>
    <lineage>
        <taxon>Eukaryota</taxon>
        <taxon>Metazoa</taxon>
        <taxon>Chordata</taxon>
        <taxon>Craniata</taxon>
        <taxon>Vertebrata</taxon>
        <taxon>Euteleostomi</taxon>
        <taxon>Actinopterygii</taxon>
        <taxon>Neopterygii</taxon>
        <taxon>Teleostei</taxon>
        <taxon>Neoteleostei</taxon>
        <taxon>Acanthomorphata</taxon>
        <taxon>Ovalentaria</taxon>
        <taxon>Atherinomorphae</taxon>
        <taxon>Cyprinodontiformes</taxon>
        <taxon>Goodeidae</taxon>
        <taxon>Ameca</taxon>
    </lineage>
</organism>
<evidence type="ECO:0000313" key="1">
    <source>
        <dbReference type="EMBL" id="MEQ2284746.1"/>
    </source>
</evidence>
<dbReference type="Proteomes" id="UP001469553">
    <property type="component" value="Unassembled WGS sequence"/>
</dbReference>